<evidence type="ECO:0000256" key="3">
    <source>
        <dbReference type="ARBA" id="ARBA00023125"/>
    </source>
</evidence>
<dbReference type="AlphaFoldDB" id="A0A1C0YPV8"/>
<protein>
    <recommendedName>
        <fullName evidence="5">RNA polymerase sigma-70 domain-containing protein</fullName>
    </recommendedName>
</protein>
<organism evidence="6 7">
    <name type="scientific">Caryophanon latum</name>
    <dbReference type="NCBI Taxonomy" id="33977"/>
    <lineage>
        <taxon>Bacteria</taxon>
        <taxon>Bacillati</taxon>
        <taxon>Bacillota</taxon>
        <taxon>Bacilli</taxon>
        <taxon>Bacillales</taxon>
        <taxon>Caryophanaceae</taxon>
        <taxon>Caryophanon</taxon>
    </lineage>
</organism>
<feature type="domain" description="RNA polymerase sigma-70" evidence="5">
    <location>
        <begin position="324"/>
        <end position="350"/>
    </location>
</feature>
<comment type="caution">
    <text evidence="6">The sequence shown here is derived from an EMBL/GenBank/DDBJ whole genome shotgun (WGS) entry which is preliminary data.</text>
</comment>
<dbReference type="OrthoDB" id="9809557at2"/>
<dbReference type="InterPro" id="IPR036388">
    <property type="entry name" value="WH-like_DNA-bd_sf"/>
</dbReference>
<evidence type="ECO:0000256" key="4">
    <source>
        <dbReference type="ARBA" id="ARBA00023163"/>
    </source>
</evidence>
<dbReference type="Gene3D" id="1.10.10.10">
    <property type="entry name" value="Winged helix-like DNA-binding domain superfamily/Winged helix DNA-binding domain"/>
    <property type="match status" value="2"/>
</dbReference>
<dbReference type="PRINTS" id="PR00046">
    <property type="entry name" value="SIGMA70FCT"/>
</dbReference>
<dbReference type="RefSeq" id="WP_066465188.1">
    <property type="nucleotide sequence ID" value="NZ_MATO01000044.1"/>
</dbReference>
<dbReference type="InterPro" id="IPR007627">
    <property type="entry name" value="RNA_pol_sigma70_r2"/>
</dbReference>
<keyword evidence="1" id="KW-0805">Transcription regulation</keyword>
<dbReference type="InterPro" id="IPR007630">
    <property type="entry name" value="RNA_pol_sigma70_r4"/>
</dbReference>
<dbReference type="InterPro" id="IPR013325">
    <property type="entry name" value="RNA_pol_sigma_r2"/>
</dbReference>
<keyword evidence="4" id="KW-0804">Transcription</keyword>
<dbReference type="GO" id="GO:0016987">
    <property type="term" value="F:sigma factor activity"/>
    <property type="evidence" value="ECO:0007669"/>
    <property type="project" value="UniProtKB-KW"/>
</dbReference>
<reference evidence="6 7" key="1">
    <citation type="submission" date="2016-07" db="EMBL/GenBank/DDBJ databases">
        <title>Caryophanon latum genome sequencing.</title>
        <authorList>
            <person name="Verma A."/>
            <person name="Pal Y."/>
            <person name="Krishnamurthi S."/>
        </authorList>
    </citation>
    <scope>NUCLEOTIDE SEQUENCE [LARGE SCALE GENOMIC DNA]</scope>
    <source>
        <strain evidence="6 7">DSM 14151</strain>
    </source>
</reference>
<accession>A0A1C0YPV8</accession>
<dbReference type="GO" id="GO:0006352">
    <property type="term" value="P:DNA-templated transcription initiation"/>
    <property type="evidence" value="ECO:0007669"/>
    <property type="project" value="InterPro"/>
</dbReference>
<dbReference type="PROSITE" id="PS00716">
    <property type="entry name" value="SIGMA70_2"/>
    <property type="match status" value="1"/>
</dbReference>
<evidence type="ECO:0000256" key="1">
    <source>
        <dbReference type="ARBA" id="ARBA00023015"/>
    </source>
</evidence>
<gene>
    <name evidence="6" type="ORF">A6K76_12615</name>
</gene>
<proteinExistence type="predicted"/>
<dbReference type="Gene3D" id="1.10.601.10">
    <property type="entry name" value="RNA Polymerase Primary Sigma Factor"/>
    <property type="match status" value="1"/>
</dbReference>
<dbReference type="Proteomes" id="UP000093482">
    <property type="component" value="Unassembled WGS sequence"/>
</dbReference>
<dbReference type="CDD" id="cd06171">
    <property type="entry name" value="Sigma70_r4"/>
    <property type="match status" value="1"/>
</dbReference>
<evidence type="ECO:0000256" key="2">
    <source>
        <dbReference type="ARBA" id="ARBA00023082"/>
    </source>
</evidence>
<dbReference type="SUPFAM" id="SSF88946">
    <property type="entry name" value="Sigma2 domain of RNA polymerase sigma factors"/>
    <property type="match status" value="1"/>
</dbReference>
<dbReference type="SUPFAM" id="SSF88659">
    <property type="entry name" value="Sigma3 and sigma4 domains of RNA polymerase sigma factors"/>
    <property type="match status" value="2"/>
</dbReference>
<keyword evidence="2" id="KW-0731">Sigma factor</keyword>
<dbReference type="PANTHER" id="PTHR30603:SF47">
    <property type="entry name" value="RNA POLYMERASE SIGMA FACTOR SIGD, CHLOROPLASTIC"/>
    <property type="match status" value="1"/>
</dbReference>
<dbReference type="Pfam" id="PF04545">
    <property type="entry name" value="Sigma70_r4"/>
    <property type="match status" value="1"/>
</dbReference>
<evidence type="ECO:0000313" key="6">
    <source>
        <dbReference type="EMBL" id="OCS89191.1"/>
    </source>
</evidence>
<dbReference type="PANTHER" id="PTHR30603">
    <property type="entry name" value="RNA POLYMERASE SIGMA FACTOR RPO"/>
    <property type="match status" value="1"/>
</dbReference>
<name>A0A1C0YPV8_9BACL</name>
<keyword evidence="7" id="KW-1185">Reference proteome</keyword>
<dbReference type="EMBL" id="MATO01000044">
    <property type="protein sequence ID" value="OCS89191.1"/>
    <property type="molecule type" value="Genomic_DNA"/>
</dbReference>
<evidence type="ECO:0000259" key="5">
    <source>
        <dbReference type="PROSITE" id="PS00716"/>
    </source>
</evidence>
<dbReference type="InterPro" id="IPR000943">
    <property type="entry name" value="RNA_pol_sigma70"/>
</dbReference>
<dbReference type="InterPro" id="IPR050239">
    <property type="entry name" value="Sigma-70_RNA_pol_init_factors"/>
</dbReference>
<dbReference type="Pfam" id="PF04542">
    <property type="entry name" value="Sigma70_r2"/>
    <property type="match status" value="1"/>
</dbReference>
<keyword evidence="3" id="KW-0238">DNA-binding</keyword>
<dbReference type="InterPro" id="IPR013324">
    <property type="entry name" value="RNA_pol_sigma_r3/r4-like"/>
</dbReference>
<dbReference type="NCBIfam" id="TIGR02937">
    <property type="entry name" value="sigma70-ECF"/>
    <property type="match status" value="1"/>
</dbReference>
<dbReference type="InterPro" id="IPR014284">
    <property type="entry name" value="RNA_pol_sigma-70_dom"/>
</dbReference>
<dbReference type="GO" id="GO:0003677">
    <property type="term" value="F:DNA binding"/>
    <property type="evidence" value="ECO:0007669"/>
    <property type="project" value="UniProtKB-KW"/>
</dbReference>
<evidence type="ECO:0000313" key="7">
    <source>
        <dbReference type="Proteomes" id="UP000093482"/>
    </source>
</evidence>
<sequence length="362" mass="42548">MDIEMFKDFLKEKYPIKSHQIQLQDLKNTMISYFRGEYVEINDEDLKKFLASQGYTNLIDERDEENEFEDDEEDDLTLASFFENDFDPTDLLLKAGTYKDNRVLFEENREKRIADKELIEKIVQSNAGLVQKIAQRYVGIAKSFTFEDLINEGHIGLIKAIKKYDVSLGYEFSTYATHWIRQSITRALADKANIIRIPVHMNERISKINKIERELEFDNPTIDDICELAEISEEQYMAAKEAEHRFLHDVSLNSNVSSDSDLNELIDLIIGTEENYDIQITSVEEVIVNRSTSKVLKKVLEELKDREREIIEYRFGFKDGEIYTLEEVGKHFDVTRERIRQIEAKALRKLKNKLYLKELLEQ</sequence>